<name>A0A0F9XE11_9ZZZZ</name>
<gene>
    <name evidence="1" type="ORF">LCGC14_0231200</name>
</gene>
<sequence length="119" mass="13219">MAATPSQTENPTPCVRCGYCCKQTPCMFGQWDSVRGQCIYLEEDQSRGRIKTYKCSKYGEIKNKKGAWSNPAFGYGCSSPLGNTARSQIINSRLDFLSFHSMGLVNPMGLRLGHQGKLK</sequence>
<reference evidence="1" key="1">
    <citation type="journal article" date="2015" name="Nature">
        <title>Complex archaea that bridge the gap between prokaryotes and eukaryotes.</title>
        <authorList>
            <person name="Spang A."/>
            <person name="Saw J.H."/>
            <person name="Jorgensen S.L."/>
            <person name="Zaremba-Niedzwiedzka K."/>
            <person name="Martijn J."/>
            <person name="Lind A.E."/>
            <person name="van Eijk R."/>
            <person name="Schleper C."/>
            <person name="Guy L."/>
            <person name="Ettema T.J."/>
        </authorList>
    </citation>
    <scope>NUCLEOTIDE SEQUENCE</scope>
</reference>
<accession>A0A0F9XE11</accession>
<evidence type="ECO:0000313" key="1">
    <source>
        <dbReference type="EMBL" id="KKN90008.1"/>
    </source>
</evidence>
<comment type="caution">
    <text evidence="1">The sequence shown here is derived from an EMBL/GenBank/DDBJ whole genome shotgun (WGS) entry which is preliminary data.</text>
</comment>
<protein>
    <submittedName>
        <fullName evidence="1">Uncharacterized protein</fullName>
    </submittedName>
</protein>
<dbReference type="AlphaFoldDB" id="A0A0F9XE11"/>
<organism evidence="1">
    <name type="scientific">marine sediment metagenome</name>
    <dbReference type="NCBI Taxonomy" id="412755"/>
    <lineage>
        <taxon>unclassified sequences</taxon>
        <taxon>metagenomes</taxon>
        <taxon>ecological metagenomes</taxon>
    </lineage>
</organism>
<proteinExistence type="predicted"/>
<dbReference type="EMBL" id="LAZR01000113">
    <property type="protein sequence ID" value="KKN90008.1"/>
    <property type="molecule type" value="Genomic_DNA"/>
</dbReference>